<accession>A0A543G5V4</accession>
<sequence>MENKKFNAKDFLNVSTLSPLESAEILGGMADKVVTTTVEVKVTVSVSIITSSGE</sequence>
<evidence type="ECO:0000313" key="1">
    <source>
        <dbReference type="EMBL" id="TQM41458.1"/>
    </source>
</evidence>
<dbReference type="Proteomes" id="UP000320773">
    <property type="component" value="Unassembled WGS sequence"/>
</dbReference>
<gene>
    <name evidence="1" type="ORF">BC670_2424</name>
</gene>
<organism evidence="1 2">
    <name type="scientific">Flavobacterium branchiophilum</name>
    <dbReference type="NCBI Taxonomy" id="55197"/>
    <lineage>
        <taxon>Bacteria</taxon>
        <taxon>Pseudomonadati</taxon>
        <taxon>Bacteroidota</taxon>
        <taxon>Flavobacteriia</taxon>
        <taxon>Flavobacteriales</taxon>
        <taxon>Flavobacteriaceae</taxon>
        <taxon>Flavobacterium</taxon>
    </lineage>
</organism>
<evidence type="ECO:0000313" key="2">
    <source>
        <dbReference type="Proteomes" id="UP000320773"/>
    </source>
</evidence>
<reference evidence="1 2" key="1">
    <citation type="submission" date="2019-06" db="EMBL/GenBank/DDBJ databases">
        <title>Genomic Encyclopedia of Archaeal and Bacterial Type Strains, Phase II (KMG-II): from individual species to whole genera.</title>
        <authorList>
            <person name="Goeker M."/>
        </authorList>
    </citation>
    <scope>NUCLEOTIDE SEQUENCE [LARGE SCALE GENOMIC DNA]</scope>
    <source>
        <strain evidence="1 2">DSM 24789</strain>
    </source>
</reference>
<comment type="caution">
    <text evidence="1">The sequence shown here is derived from an EMBL/GenBank/DDBJ whole genome shotgun (WGS) entry which is preliminary data.</text>
</comment>
<proteinExistence type="predicted"/>
<dbReference type="EMBL" id="VFPJ01000001">
    <property type="protein sequence ID" value="TQM41458.1"/>
    <property type="molecule type" value="Genomic_DNA"/>
</dbReference>
<protein>
    <submittedName>
        <fullName evidence="1">Uncharacterized protein</fullName>
    </submittedName>
</protein>
<name>A0A543G5V4_9FLAO</name>
<dbReference type="RefSeq" id="WP_165766278.1">
    <property type="nucleotide sequence ID" value="NZ_PCMW01000013.1"/>
</dbReference>
<dbReference type="AlphaFoldDB" id="A0A543G5V4"/>